<organism evidence="2 3">
    <name type="scientific">Nocardioides plantarum</name>
    <dbReference type="NCBI Taxonomy" id="29299"/>
    <lineage>
        <taxon>Bacteria</taxon>
        <taxon>Bacillati</taxon>
        <taxon>Actinomycetota</taxon>
        <taxon>Actinomycetes</taxon>
        <taxon>Propionibacteriales</taxon>
        <taxon>Nocardioidaceae</taxon>
        <taxon>Nocardioides</taxon>
    </lineage>
</organism>
<dbReference type="GO" id="GO:0016787">
    <property type="term" value="F:hydrolase activity"/>
    <property type="evidence" value="ECO:0007669"/>
    <property type="project" value="UniProtKB-KW"/>
</dbReference>
<dbReference type="Pfam" id="PF08840">
    <property type="entry name" value="BAAT_C"/>
    <property type="match status" value="1"/>
</dbReference>
<dbReference type="InterPro" id="IPR014940">
    <property type="entry name" value="BAAT_C"/>
</dbReference>
<protein>
    <submittedName>
        <fullName evidence="2">Acyl-CoA thioester hydrolase/BAAT C-terminal domain-containing protein</fullName>
    </submittedName>
</protein>
<dbReference type="Proteomes" id="UP001589750">
    <property type="component" value="Unassembled WGS sequence"/>
</dbReference>
<dbReference type="SUPFAM" id="SSF53474">
    <property type="entry name" value="alpha/beta-Hydrolases"/>
    <property type="match status" value="1"/>
</dbReference>
<dbReference type="RefSeq" id="WP_211351035.1">
    <property type="nucleotide sequence ID" value="NZ_JBHMDG010000014.1"/>
</dbReference>
<proteinExistence type="predicted"/>
<keyword evidence="3" id="KW-1185">Reference proteome</keyword>
<dbReference type="EMBL" id="JBHMDG010000014">
    <property type="protein sequence ID" value="MFB9313785.1"/>
    <property type="molecule type" value="Genomic_DNA"/>
</dbReference>
<keyword evidence="2" id="KW-0378">Hydrolase</keyword>
<evidence type="ECO:0000313" key="2">
    <source>
        <dbReference type="EMBL" id="MFB9313785.1"/>
    </source>
</evidence>
<dbReference type="Gene3D" id="3.40.50.1820">
    <property type="entry name" value="alpha/beta hydrolase"/>
    <property type="match status" value="1"/>
</dbReference>
<sequence length="267" mass="28300">MSGPAPYVIGDGPTGVLVLSGSSGRVETERCDVLAGLGGVVAASYRWFGDAVDLVPLESFDEPLAMLHQRCERLVVLGSSRGAEAALLLAARHREIDVVVGLAPSDVVWASLSGLRPQRSSWTSGGEPLPFVPYDDRWEPPQRPGPPAYVGHYEHCLERYADRVPAARIAVERITGEVLLAAGEDDQVWPACDFADAIAARREAAGLATTVVRRPDAGHRVVLPGERPATGGQPMARGGTDEADAALGAQLWPHLLRVLGVSRPTPG</sequence>
<accession>A0ABV5KD40</accession>
<comment type="caution">
    <text evidence="2">The sequence shown here is derived from an EMBL/GenBank/DDBJ whole genome shotgun (WGS) entry which is preliminary data.</text>
</comment>
<feature type="domain" description="BAAT/Acyl-CoA thioester hydrolase C-terminal" evidence="1">
    <location>
        <begin position="55"/>
        <end position="255"/>
    </location>
</feature>
<evidence type="ECO:0000259" key="1">
    <source>
        <dbReference type="Pfam" id="PF08840"/>
    </source>
</evidence>
<name>A0ABV5KD40_9ACTN</name>
<gene>
    <name evidence="2" type="ORF">ACFFRI_12095</name>
</gene>
<dbReference type="InterPro" id="IPR029058">
    <property type="entry name" value="AB_hydrolase_fold"/>
</dbReference>
<evidence type="ECO:0000313" key="3">
    <source>
        <dbReference type="Proteomes" id="UP001589750"/>
    </source>
</evidence>
<reference evidence="2 3" key="1">
    <citation type="submission" date="2024-09" db="EMBL/GenBank/DDBJ databases">
        <authorList>
            <person name="Sun Q."/>
            <person name="Mori K."/>
        </authorList>
    </citation>
    <scope>NUCLEOTIDE SEQUENCE [LARGE SCALE GENOMIC DNA]</scope>
    <source>
        <strain evidence="2 3">JCM 9626</strain>
    </source>
</reference>